<gene>
    <name evidence="1" type="ORF">BGZ95_008635</name>
</gene>
<sequence length="151" mass="17474">MGNLAQLEEIHIKFIKDWGVLEALLDFCPQVRKIAIGRIAERYSHPNQTFRSRSNFNEITDEPKTQVRELDLFSRGQIHQIPWIVPVLWRCPLLENLVIPKYSGQRMFPDVVRAIVEHCPEIRHLNVKIQCKHNSPETIDALATLLNTGCP</sequence>
<proteinExistence type="predicted"/>
<evidence type="ECO:0000313" key="1">
    <source>
        <dbReference type="EMBL" id="KAG0247505.1"/>
    </source>
</evidence>
<protein>
    <submittedName>
        <fullName evidence="1">Uncharacterized protein</fullName>
    </submittedName>
</protein>
<organism evidence="1 2">
    <name type="scientific">Linnemannia exigua</name>
    <dbReference type="NCBI Taxonomy" id="604196"/>
    <lineage>
        <taxon>Eukaryota</taxon>
        <taxon>Fungi</taxon>
        <taxon>Fungi incertae sedis</taxon>
        <taxon>Mucoromycota</taxon>
        <taxon>Mortierellomycotina</taxon>
        <taxon>Mortierellomycetes</taxon>
        <taxon>Mortierellales</taxon>
        <taxon>Mortierellaceae</taxon>
        <taxon>Linnemannia</taxon>
    </lineage>
</organism>
<accession>A0AAD4H022</accession>
<name>A0AAD4H022_9FUNG</name>
<dbReference type="Gene3D" id="3.80.10.10">
    <property type="entry name" value="Ribonuclease Inhibitor"/>
    <property type="match status" value="1"/>
</dbReference>
<feature type="non-terminal residue" evidence="1">
    <location>
        <position position="151"/>
    </location>
</feature>
<dbReference type="AlphaFoldDB" id="A0AAD4H022"/>
<comment type="caution">
    <text evidence="1">The sequence shown here is derived from an EMBL/GenBank/DDBJ whole genome shotgun (WGS) entry which is preliminary data.</text>
</comment>
<evidence type="ECO:0000313" key="2">
    <source>
        <dbReference type="Proteomes" id="UP001194580"/>
    </source>
</evidence>
<keyword evidence="2" id="KW-1185">Reference proteome</keyword>
<dbReference type="Proteomes" id="UP001194580">
    <property type="component" value="Unassembled WGS sequence"/>
</dbReference>
<dbReference type="InterPro" id="IPR032675">
    <property type="entry name" value="LRR_dom_sf"/>
</dbReference>
<dbReference type="EMBL" id="JAAAIL010004638">
    <property type="protein sequence ID" value="KAG0247505.1"/>
    <property type="molecule type" value="Genomic_DNA"/>
</dbReference>
<reference evidence="1" key="1">
    <citation type="journal article" date="2020" name="Fungal Divers.">
        <title>Resolving the Mortierellaceae phylogeny through synthesis of multi-gene phylogenetics and phylogenomics.</title>
        <authorList>
            <person name="Vandepol N."/>
            <person name="Liber J."/>
            <person name="Desiro A."/>
            <person name="Na H."/>
            <person name="Kennedy M."/>
            <person name="Barry K."/>
            <person name="Grigoriev I.V."/>
            <person name="Miller A.N."/>
            <person name="O'Donnell K."/>
            <person name="Stajich J.E."/>
            <person name="Bonito G."/>
        </authorList>
    </citation>
    <scope>NUCLEOTIDE SEQUENCE</scope>
    <source>
        <strain evidence="1">NRRL 28262</strain>
    </source>
</reference>